<feature type="transmembrane region" description="Helical" evidence="1">
    <location>
        <begin position="342"/>
        <end position="364"/>
    </location>
</feature>
<feature type="transmembrane region" description="Helical" evidence="1">
    <location>
        <begin position="126"/>
        <end position="147"/>
    </location>
</feature>
<keyword evidence="1" id="KW-0472">Membrane</keyword>
<evidence type="ECO:0000256" key="1">
    <source>
        <dbReference type="SAM" id="Phobius"/>
    </source>
</evidence>
<dbReference type="GO" id="GO:0009941">
    <property type="term" value="C:chloroplast envelope"/>
    <property type="evidence" value="ECO:0007669"/>
    <property type="project" value="TreeGrafter"/>
</dbReference>
<feature type="transmembrane region" description="Helical" evidence="1">
    <location>
        <begin position="180"/>
        <end position="199"/>
    </location>
</feature>
<evidence type="ECO:0000313" key="2">
    <source>
        <dbReference type="EMBL" id="VFU63013.1"/>
    </source>
</evidence>
<proteinExistence type="predicted"/>
<organism evidence="2">
    <name type="scientific">Salix viminalis</name>
    <name type="common">Common osier</name>
    <name type="synonym">Basket willow</name>
    <dbReference type="NCBI Taxonomy" id="40686"/>
    <lineage>
        <taxon>Eukaryota</taxon>
        <taxon>Viridiplantae</taxon>
        <taxon>Streptophyta</taxon>
        <taxon>Embryophyta</taxon>
        <taxon>Tracheophyta</taxon>
        <taxon>Spermatophyta</taxon>
        <taxon>Magnoliopsida</taxon>
        <taxon>eudicotyledons</taxon>
        <taxon>Gunneridae</taxon>
        <taxon>Pentapetalae</taxon>
        <taxon>rosids</taxon>
        <taxon>fabids</taxon>
        <taxon>Malpighiales</taxon>
        <taxon>Salicaceae</taxon>
        <taxon>Saliceae</taxon>
        <taxon>Salix</taxon>
    </lineage>
</organism>
<protein>
    <recommendedName>
        <fullName evidence="3">Maltose excess protein 1</fullName>
    </recommendedName>
</protein>
<keyword evidence="1" id="KW-1133">Transmembrane helix</keyword>
<dbReference type="EMBL" id="CAADRP010002181">
    <property type="protein sequence ID" value="VFU63013.1"/>
    <property type="molecule type" value="Genomic_DNA"/>
</dbReference>
<dbReference type="PANTHER" id="PTHR34809">
    <property type="entry name" value="MALTOSE EXCESS PROTEIN 1, CHLOROPLASTIC-RELATED"/>
    <property type="match status" value="1"/>
</dbReference>
<dbReference type="InterPro" id="IPR034628">
    <property type="entry name" value="MEX1/MEX1-like"/>
</dbReference>
<keyword evidence="1" id="KW-0812">Transmembrane</keyword>
<name>A0A6N2N7S3_SALVM</name>
<dbReference type="AlphaFoldDB" id="A0A6N2N7S3"/>
<feature type="transmembrane region" description="Helical" evidence="1">
    <location>
        <begin position="154"/>
        <end position="174"/>
    </location>
</feature>
<reference evidence="2" key="1">
    <citation type="submission" date="2019-03" db="EMBL/GenBank/DDBJ databases">
        <authorList>
            <person name="Mank J."/>
            <person name="Almeida P."/>
        </authorList>
    </citation>
    <scope>NUCLEOTIDE SEQUENCE</scope>
    <source>
        <strain evidence="2">78183</strain>
    </source>
</reference>
<evidence type="ECO:0008006" key="3">
    <source>
        <dbReference type="Google" id="ProtNLM"/>
    </source>
</evidence>
<gene>
    <name evidence="2" type="ORF">SVIM_LOCUS478251</name>
</gene>
<dbReference type="GO" id="GO:0005363">
    <property type="term" value="F:maltose transmembrane transporter activity"/>
    <property type="evidence" value="ECO:0007669"/>
    <property type="project" value="TreeGrafter"/>
</dbReference>
<sequence length="402" mass="44912">MASSLIPAAAYKSPPSPCLSFSSYPNLLPRHSLPFPSKPFLHRHNHSSLASLHRRLSPVPALDSDVPHHSPDHGSTVKKSKKFEEWDFWTAKFSGGASVPFLLLQMPQIILNANNLMSGNKTALLAVPWLGMLTGLLGNLSLLSYFAKKRETEAIVVQTLGVVSIYIVIAQLAMAEAMPLPYFMVTSLVVATGLVLNFLNYFEMLNDEVWCFWEDFITVGGLSALPQVMWSTFVPFIPNTILPGAMQLWLFNFAHADFASKITNLRPNEGTGKNRETFRKRFKICWSTIWLDSNTCMPVSQMWTNFLNPDNIKGLSAFSMLLAMIGNGLLIPRALFVRDFMWFTGSTWAALFYGYGNILCMYYFNSISGKFLLAATAGMAVRHIVYGHSSPLRSLKELVFVS</sequence>
<dbReference type="PANTHER" id="PTHR34809:SF1">
    <property type="entry name" value="MALTOSE EXCESS PROTEIN 1, CHLOROPLASTIC-RELATED"/>
    <property type="match status" value="1"/>
</dbReference>
<feature type="transmembrane region" description="Helical" evidence="1">
    <location>
        <begin position="88"/>
        <end position="106"/>
    </location>
</feature>
<feature type="transmembrane region" description="Helical" evidence="1">
    <location>
        <begin position="315"/>
        <end position="336"/>
    </location>
</feature>
<accession>A0A6N2N7S3</accession>